<dbReference type="InterPro" id="IPR029479">
    <property type="entry name" value="Nitroreductase"/>
</dbReference>
<evidence type="ECO:0000313" key="7">
    <source>
        <dbReference type="EMBL" id="GLR65496.1"/>
    </source>
</evidence>
<comment type="caution">
    <text evidence="7">The sequence shown here is derived from an EMBL/GenBank/DDBJ whole genome shotgun (WGS) entry which is preliminary data.</text>
</comment>
<gene>
    <name evidence="7" type="ORF">GCM10010909_01740</name>
</gene>
<dbReference type="EMBL" id="BSOS01000005">
    <property type="protein sequence ID" value="GLR65496.1"/>
    <property type="molecule type" value="Genomic_DNA"/>
</dbReference>
<name>A0ABQ5ZZ49_9PROT</name>
<dbReference type="Gene3D" id="3.40.109.10">
    <property type="entry name" value="NADH Oxidase"/>
    <property type="match status" value="1"/>
</dbReference>
<comment type="cofactor">
    <cofactor evidence="1">
        <name>FMN</name>
        <dbReference type="ChEBI" id="CHEBI:58210"/>
    </cofactor>
</comment>
<organism evidence="7 8">
    <name type="scientific">Acidocella aquatica</name>
    <dbReference type="NCBI Taxonomy" id="1922313"/>
    <lineage>
        <taxon>Bacteria</taxon>
        <taxon>Pseudomonadati</taxon>
        <taxon>Pseudomonadota</taxon>
        <taxon>Alphaproteobacteria</taxon>
        <taxon>Acetobacterales</taxon>
        <taxon>Acidocellaceae</taxon>
        <taxon>Acidocella</taxon>
    </lineage>
</organism>
<proteinExistence type="inferred from homology"/>
<dbReference type="InterPro" id="IPR000415">
    <property type="entry name" value="Nitroreductase-like"/>
</dbReference>
<evidence type="ECO:0000259" key="6">
    <source>
        <dbReference type="Pfam" id="PF00881"/>
    </source>
</evidence>
<dbReference type="RefSeq" id="WP_284255994.1">
    <property type="nucleotide sequence ID" value="NZ_BSOS01000005.1"/>
</dbReference>
<dbReference type="Pfam" id="PF00881">
    <property type="entry name" value="Nitroreductase"/>
    <property type="match status" value="1"/>
</dbReference>
<comment type="similarity">
    <text evidence="2">Belongs to the nitroreductase family.</text>
</comment>
<keyword evidence="8" id="KW-1185">Reference proteome</keyword>
<keyword evidence="3" id="KW-0285">Flavoprotein</keyword>
<evidence type="ECO:0000256" key="3">
    <source>
        <dbReference type="ARBA" id="ARBA00022630"/>
    </source>
</evidence>
<evidence type="ECO:0000256" key="2">
    <source>
        <dbReference type="ARBA" id="ARBA00007118"/>
    </source>
</evidence>
<evidence type="ECO:0000313" key="8">
    <source>
        <dbReference type="Proteomes" id="UP001156641"/>
    </source>
</evidence>
<sequence>MNVEDAVASRHSTRGFLEREVPPALIRKIIAAATRAPSGGNLQPWHLHILGGEPLQNFKALMQERLDDKTLREEPEYHVYPPALVPPYTERRFAVGEALYARLGIPRDDKPARRRWFSRNFAFFGAPLALFCTVDRLMGPPQWSDLGMILQTIMLLLRAEGLDSCAQECWALYPRTIAQFFNLPPERMVFCGMSIGYADPAQPANQLLTSRAPLDEVAQFIGI</sequence>
<evidence type="ECO:0000256" key="4">
    <source>
        <dbReference type="ARBA" id="ARBA00022643"/>
    </source>
</evidence>
<protein>
    <submittedName>
        <fullName evidence="7">Oxidoreductase</fullName>
    </submittedName>
</protein>
<feature type="domain" description="Nitroreductase" evidence="6">
    <location>
        <begin position="7"/>
        <end position="197"/>
    </location>
</feature>
<dbReference type="Proteomes" id="UP001156641">
    <property type="component" value="Unassembled WGS sequence"/>
</dbReference>
<evidence type="ECO:0000256" key="1">
    <source>
        <dbReference type="ARBA" id="ARBA00001917"/>
    </source>
</evidence>
<keyword evidence="4" id="KW-0288">FMN</keyword>
<dbReference type="SUPFAM" id="SSF55469">
    <property type="entry name" value="FMN-dependent nitroreductase-like"/>
    <property type="match status" value="1"/>
</dbReference>
<reference evidence="8" key="1">
    <citation type="journal article" date="2019" name="Int. J. Syst. Evol. Microbiol.">
        <title>The Global Catalogue of Microorganisms (GCM) 10K type strain sequencing project: providing services to taxonomists for standard genome sequencing and annotation.</title>
        <authorList>
            <consortium name="The Broad Institute Genomics Platform"/>
            <consortium name="The Broad Institute Genome Sequencing Center for Infectious Disease"/>
            <person name="Wu L."/>
            <person name="Ma J."/>
        </authorList>
    </citation>
    <scope>NUCLEOTIDE SEQUENCE [LARGE SCALE GENOMIC DNA]</scope>
    <source>
        <strain evidence="8">NBRC 112502</strain>
    </source>
</reference>
<dbReference type="PANTHER" id="PTHR43673">
    <property type="entry name" value="NAD(P)H NITROREDUCTASE YDGI-RELATED"/>
    <property type="match status" value="1"/>
</dbReference>
<keyword evidence="5" id="KW-0560">Oxidoreductase</keyword>
<dbReference type="PANTHER" id="PTHR43673:SF2">
    <property type="entry name" value="NITROREDUCTASE"/>
    <property type="match status" value="1"/>
</dbReference>
<evidence type="ECO:0000256" key="5">
    <source>
        <dbReference type="ARBA" id="ARBA00023002"/>
    </source>
</evidence>
<dbReference type="CDD" id="cd02136">
    <property type="entry name" value="PnbA_NfnB-like"/>
    <property type="match status" value="1"/>
</dbReference>
<accession>A0ABQ5ZZ49</accession>